<dbReference type="PROSITE" id="PS50156">
    <property type="entry name" value="SSD"/>
    <property type="match status" value="1"/>
</dbReference>
<evidence type="ECO:0000259" key="7">
    <source>
        <dbReference type="PROSITE" id="PS50156"/>
    </source>
</evidence>
<sequence>MKRRHPIARASALFVMRYAGWILAGMAFATVLAFPFAARLKLKASFLDLLPPDAPSITHLKQLTDEVGGTSFLIVAIESSDEEAVQKAADLLSNQARAFEDVESVDNRTGSDAFKSSKLLFLAVDSLHELDGKIHDLIGFYRRENNPFFVDLLDEAKPELGIKNLRLEEKVSRIGGFSAKEKHAFMRVVLLKPRHPLSDFKHSERLFRHVQEAAAGIQESLDSPVTFGLTGPYKTRYDEYHVIQEDLKRTGFLSVILVTILMFLFFKKIRIVLSSFLSLGIGIVWACAFAALSVGYLNVISAFLLAILFGLGIDFAIHFLVTFESERKTAPNTFRAVQKTYAAIGKPSLSSALTTSIAFFSLTISQFQGFRHFGLIAGVGILLCFLSILYGLPSLLLITEKIFNIRWDEKPVREVVPLRRVGFICAVLLAGLVFSAFSLTQIPKLHFEYNFKALQEREAQAIVLAERIGDHFGVVLNPVALITPGRQSALELANRINHYIENHPKTLFDFAASIDSHIPKHQEEKISLLQEMADRLERQDRVIQGLDEETKEKIQELRNELKAGPFTYQDIPEGLRDQYEGKRRKVSIVYVYPNASIMDGQVAKRFIKELRDLHLPKDIVMAGEPVVYVDILNLLERDTPRAMMISFGVVILVLLIHFRCFSCVVLVLSPVLFGFLWLCGFAGMTHFSFNYVNMVILPCILGVGIDNGIYIFHRYRTEKKTTLEEILSTTGKAVILASLTTIAAFSALLLARHQGMASLGKLGFWGFASGLLTSVIFIPSMIEFFEMKYWKMIKSLKHQGSF</sequence>
<name>A0A2H0LRZ8_9BACT</name>
<evidence type="ECO:0000313" key="9">
    <source>
        <dbReference type="Proteomes" id="UP000230859"/>
    </source>
</evidence>
<keyword evidence="4 6" id="KW-1133">Transmembrane helix</keyword>
<reference evidence="8 9" key="1">
    <citation type="submission" date="2017-09" db="EMBL/GenBank/DDBJ databases">
        <title>Depth-based differentiation of microbial function through sediment-hosted aquifers and enrichment of novel symbionts in the deep terrestrial subsurface.</title>
        <authorList>
            <person name="Probst A.J."/>
            <person name="Ladd B."/>
            <person name="Jarett J.K."/>
            <person name="Geller-Mcgrath D.E."/>
            <person name="Sieber C.M."/>
            <person name="Emerson J.B."/>
            <person name="Anantharaman K."/>
            <person name="Thomas B.C."/>
            <person name="Malmstrom R."/>
            <person name="Stieglmeier M."/>
            <person name="Klingl A."/>
            <person name="Woyke T."/>
            <person name="Ryan C.M."/>
            <person name="Banfield J.F."/>
        </authorList>
    </citation>
    <scope>NUCLEOTIDE SEQUENCE [LARGE SCALE GENOMIC DNA]</scope>
    <source>
        <strain evidence="8">CG11_big_fil_rev_8_21_14_0_20_45_26</strain>
    </source>
</reference>
<dbReference type="InterPro" id="IPR000731">
    <property type="entry name" value="SSD"/>
</dbReference>
<evidence type="ECO:0000256" key="4">
    <source>
        <dbReference type="ARBA" id="ARBA00022989"/>
    </source>
</evidence>
<dbReference type="PANTHER" id="PTHR33406:SF13">
    <property type="entry name" value="MEMBRANE PROTEIN YDFJ"/>
    <property type="match status" value="1"/>
</dbReference>
<dbReference type="Pfam" id="PF03176">
    <property type="entry name" value="MMPL"/>
    <property type="match status" value="2"/>
</dbReference>
<evidence type="ECO:0000256" key="3">
    <source>
        <dbReference type="ARBA" id="ARBA00022692"/>
    </source>
</evidence>
<evidence type="ECO:0000313" key="8">
    <source>
        <dbReference type="EMBL" id="PIQ87147.1"/>
    </source>
</evidence>
<dbReference type="InterPro" id="IPR004869">
    <property type="entry name" value="MMPL_dom"/>
</dbReference>
<dbReference type="AlphaFoldDB" id="A0A2H0LRZ8"/>
<feature type="transmembrane region" description="Helical" evidence="6">
    <location>
        <begin position="691"/>
        <end position="712"/>
    </location>
</feature>
<organism evidence="8 9">
    <name type="scientific">Candidatus Abzuiibacterium crystallinum</name>
    <dbReference type="NCBI Taxonomy" id="1974748"/>
    <lineage>
        <taxon>Bacteria</taxon>
        <taxon>Pseudomonadati</taxon>
        <taxon>Candidatus Omnitrophota</taxon>
        <taxon>Candidatus Abzuiibacterium</taxon>
    </lineage>
</organism>
<feature type="transmembrane region" description="Helical" evidence="6">
    <location>
        <begin position="763"/>
        <end position="785"/>
    </location>
</feature>
<feature type="transmembrane region" description="Helical" evidence="6">
    <location>
        <begin position="250"/>
        <end position="266"/>
    </location>
</feature>
<dbReference type="GO" id="GO:0005886">
    <property type="term" value="C:plasma membrane"/>
    <property type="evidence" value="ECO:0007669"/>
    <property type="project" value="UniProtKB-SubCell"/>
</dbReference>
<feature type="transmembrane region" description="Helical" evidence="6">
    <location>
        <begin position="344"/>
        <end position="367"/>
    </location>
</feature>
<protein>
    <recommendedName>
        <fullName evidence="7">SSD domain-containing protein</fullName>
    </recommendedName>
</protein>
<feature type="transmembrane region" description="Helical" evidence="6">
    <location>
        <begin position="300"/>
        <end position="323"/>
    </location>
</feature>
<comment type="subcellular location">
    <subcellularLocation>
        <location evidence="1">Cell membrane</location>
        <topology evidence="1">Multi-pass membrane protein</topology>
    </subcellularLocation>
</comment>
<keyword evidence="5 6" id="KW-0472">Membrane</keyword>
<keyword evidence="2" id="KW-1003">Cell membrane</keyword>
<dbReference type="InterPro" id="IPR050545">
    <property type="entry name" value="Mycobact_MmpL"/>
</dbReference>
<feature type="transmembrane region" description="Helical" evidence="6">
    <location>
        <begin position="420"/>
        <end position="439"/>
    </location>
</feature>
<dbReference type="Gene3D" id="1.20.1640.10">
    <property type="entry name" value="Multidrug efflux transporter AcrB transmembrane domain"/>
    <property type="match status" value="2"/>
</dbReference>
<dbReference type="Proteomes" id="UP000230859">
    <property type="component" value="Unassembled WGS sequence"/>
</dbReference>
<feature type="transmembrane region" description="Helical" evidence="6">
    <location>
        <begin position="273"/>
        <end position="294"/>
    </location>
</feature>
<feature type="transmembrane region" description="Helical" evidence="6">
    <location>
        <begin position="665"/>
        <end position="685"/>
    </location>
</feature>
<evidence type="ECO:0000256" key="1">
    <source>
        <dbReference type="ARBA" id="ARBA00004651"/>
    </source>
</evidence>
<evidence type="ECO:0000256" key="6">
    <source>
        <dbReference type="SAM" id="Phobius"/>
    </source>
</evidence>
<dbReference type="PANTHER" id="PTHR33406">
    <property type="entry name" value="MEMBRANE PROTEIN MJ1562-RELATED"/>
    <property type="match status" value="1"/>
</dbReference>
<dbReference type="SUPFAM" id="SSF82866">
    <property type="entry name" value="Multidrug efflux transporter AcrB transmembrane domain"/>
    <property type="match status" value="2"/>
</dbReference>
<accession>A0A2H0LRZ8</accession>
<feature type="transmembrane region" description="Helical" evidence="6">
    <location>
        <begin position="733"/>
        <end position="751"/>
    </location>
</feature>
<evidence type="ECO:0000256" key="2">
    <source>
        <dbReference type="ARBA" id="ARBA00022475"/>
    </source>
</evidence>
<comment type="caution">
    <text evidence="8">The sequence shown here is derived from an EMBL/GenBank/DDBJ whole genome shotgun (WGS) entry which is preliminary data.</text>
</comment>
<proteinExistence type="predicted"/>
<feature type="domain" description="SSD" evidence="7">
    <location>
        <begin position="269"/>
        <end position="398"/>
    </location>
</feature>
<feature type="transmembrane region" description="Helical" evidence="6">
    <location>
        <begin position="642"/>
        <end position="658"/>
    </location>
</feature>
<gene>
    <name evidence="8" type="ORF">COV74_01995</name>
</gene>
<evidence type="ECO:0000256" key="5">
    <source>
        <dbReference type="ARBA" id="ARBA00023136"/>
    </source>
</evidence>
<keyword evidence="3 6" id="KW-0812">Transmembrane</keyword>
<dbReference type="EMBL" id="PCVY01000018">
    <property type="protein sequence ID" value="PIQ87147.1"/>
    <property type="molecule type" value="Genomic_DNA"/>
</dbReference>
<feature type="transmembrane region" description="Helical" evidence="6">
    <location>
        <begin position="373"/>
        <end position="399"/>
    </location>
</feature>